<dbReference type="InterPro" id="IPR052512">
    <property type="entry name" value="4CMD/NDH-1_regulator"/>
</dbReference>
<proteinExistence type="predicted"/>
<protein>
    <submittedName>
        <fullName evidence="2">Carboxymuconolactone decarboxylase family protein</fullName>
    </submittedName>
</protein>
<dbReference type="Proteomes" id="UP000306562">
    <property type="component" value="Chromosome"/>
</dbReference>
<organism evidence="2 3">
    <name type="scientific">Pseudomonas synxantha</name>
    <dbReference type="NCBI Taxonomy" id="47883"/>
    <lineage>
        <taxon>Bacteria</taxon>
        <taxon>Pseudomonadati</taxon>
        <taxon>Pseudomonadota</taxon>
        <taxon>Gammaproteobacteria</taxon>
        <taxon>Pseudomonadales</taxon>
        <taxon>Pseudomonadaceae</taxon>
        <taxon>Pseudomonas</taxon>
    </lineage>
</organism>
<dbReference type="Gene3D" id="1.20.1290.10">
    <property type="entry name" value="AhpD-like"/>
    <property type="match status" value="1"/>
</dbReference>
<gene>
    <name evidence="2" type="ORF">NCTC10696_03791</name>
</gene>
<evidence type="ECO:0000313" key="2">
    <source>
        <dbReference type="EMBL" id="VTR02208.1"/>
    </source>
</evidence>
<dbReference type="RefSeq" id="WP_082636662.1">
    <property type="nucleotide sequence ID" value="NZ_CBCSGQ010000015.1"/>
</dbReference>
<evidence type="ECO:0000259" key="1">
    <source>
        <dbReference type="Pfam" id="PF02627"/>
    </source>
</evidence>
<accession>A0AAX3I9E4</accession>
<dbReference type="AlphaFoldDB" id="A0AAX3I9E4"/>
<evidence type="ECO:0000313" key="3">
    <source>
        <dbReference type="Proteomes" id="UP000306562"/>
    </source>
</evidence>
<dbReference type="GO" id="GO:0051920">
    <property type="term" value="F:peroxiredoxin activity"/>
    <property type="evidence" value="ECO:0007669"/>
    <property type="project" value="InterPro"/>
</dbReference>
<sequence length="140" mass="14406">MSTSHGNPSTLQALYALGAETFDSSLSITAEQFVANVEPLAPGFGRLIVEMEFGAIYNRPGLDIKTRELIIIASCAALGATGLGAVKMHIPAALRHGATRAQIVESLVQVSMAAGLPTALGALQAASEVFAELDANASPN</sequence>
<dbReference type="InterPro" id="IPR029032">
    <property type="entry name" value="AhpD-like"/>
</dbReference>
<dbReference type="PANTHER" id="PTHR33570:SF10">
    <property type="entry name" value="GAMMA-CARBOXYMUCONOLACTONE DECARBOXYLASE"/>
    <property type="match status" value="1"/>
</dbReference>
<dbReference type="PANTHER" id="PTHR33570">
    <property type="entry name" value="4-CARBOXYMUCONOLACTONE DECARBOXYLASE FAMILY PROTEIN"/>
    <property type="match status" value="1"/>
</dbReference>
<reference evidence="2 3" key="1">
    <citation type="submission" date="2019-05" db="EMBL/GenBank/DDBJ databases">
        <authorList>
            <consortium name="Pathogen Informatics"/>
        </authorList>
    </citation>
    <scope>NUCLEOTIDE SEQUENCE [LARGE SCALE GENOMIC DNA]</scope>
    <source>
        <strain evidence="2 3">NCTC10696</strain>
    </source>
</reference>
<dbReference type="SUPFAM" id="SSF69118">
    <property type="entry name" value="AhpD-like"/>
    <property type="match status" value="1"/>
</dbReference>
<dbReference type="InterPro" id="IPR003779">
    <property type="entry name" value="CMD-like"/>
</dbReference>
<feature type="domain" description="Carboxymuconolactone decarboxylase-like" evidence="1">
    <location>
        <begin position="42"/>
        <end position="128"/>
    </location>
</feature>
<dbReference type="Pfam" id="PF02627">
    <property type="entry name" value="CMD"/>
    <property type="match status" value="1"/>
</dbReference>
<dbReference type="EMBL" id="LR590482">
    <property type="protein sequence ID" value="VTR02208.1"/>
    <property type="molecule type" value="Genomic_DNA"/>
</dbReference>
<name>A0AAX3I9E4_9PSED</name>